<name>A0A1F6DLM4_9BACT</name>
<gene>
    <name evidence="2" type="ORF">A3C19_03650</name>
</gene>
<evidence type="ECO:0000313" key="3">
    <source>
        <dbReference type="Proteomes" id="UP000178532"/>
    </source>
</evidence>
<feature type="region of interest" description="Disordered" evidence="1">
    <location>
        <begin position="1"/>
        <end position="28"/>
    </location>
</feature>
<evidence type="ECO:0008006" key="4">
    <source>
        <dbReference type="Google" id="ProtNLM"/>
    </source>
</evidence>
<proteinExistence type="predicted"/>
<sequence>MKSIRDILPDFEKKRAEAPKGRKRQTERGELMRFFQRHLNYSRKQDGLAPMTMAHLGTVLEKIPTQDLYYLKSVCSQAKNFGKKFWYELDPTKHSSR</sequence>
<accession>A0A1F6DLM4</accession>
<reference evidence="2 3" key="1">
    <citation type="journal article" date="2016" name="Nat. Commun.">
        <title>Thousands of microbial genomes shed light on interconnected biogeochemical processes in an aquifer system.</title>
        <authorList>
            <person name="Anantharaman K."/>
            <person name="Brown C.T."/>
            <person name="Hug L.A."/>
            <person name="Sharon I."/>
            <person name="Castelle C.J."/>
            <person name="Probst A.J."/>
            <person name="Thomas B.C."/>
            <person name="Singh A."/>
            <person name="Wilkins M.J."/>
            <person name="Karaoz U."/>
            <person name="Brodie E.L."/>
            <person name="Williams K.H."/>
            <person name="Hubbard S.S."/>
            <person name="Banfield J.F."/>
        </authorList>
    </citation>
    <scope>NUCLEOTIDE SEQUENCE [LARGE SCALE GENOMIC DNA]</scope>
</reference>
<dbReference type="EMBL" id="MFLI01000010">
    <property type="protein sequence ID" value="OGG62293.1"/>
    <property type="molecule type" value="Genomic_DNA"/>
</dbReference>
<evidence type="ECO:0000313" key="2">
    <source>
        <dbReference type="EMBL" id="OGG62293.1"/>
    </source>
</evidence>
<evidence type="ECO:0000256" key="1">
    <source>
        <dbReference type="SAM" id="MobiDB-lite"/>
    </source>
</evidence>
<comment type="caution">
    <text evidence="2">The sequence shown here is derived from an EMBL/GenBank/DDBJ whole genome shotgun (WGS) entry which is preliminary data.</text>
</comment>
<organism evidence="2 3">
    <name type="scientific">Candidatus Kaiserbacteria bacterium RIFCSPHIGHO2_02_FULL_54_22</name>
    <dbReference type="NCBI Taxonomy" id="1798495"/>
    <lineage>
        <taxon>Bacteria</taxon>
        <taxon>Candidatus Kaiseribacteriota</taxon>
    </lineage>
</organism>
<dbReference type="STRING" id="1798495.A3C19_03650"/>
<protein>
    <recommendedName>
        <fullName evidence="4">F-box domain-containing protein</fullName>
    </recommendedName>
</protein>
<dbReference type="AlphaFoldDB" id="A0A1F6DLM4"/>
<dbReference type="Proteomes" id="UP000178532">
    <property type="component" value="Unassembled WGS sequence"/>
</dbReference>